<keyword evidence="11" id="KW-0520">NAD</keyword>
<evidence type="ECO:0000256" key="8">
    <source>
        <dbReference type="ARBA" id="ARBA00022857"/>
    </source>
</evidence>
<dbReference type="AlphaFoldDB" id="A0A556V842"/>
<reference evidence="12 13" key="1">
    <citation type="journal article" date="2019" name="Genome Biol. Evol.">
        <title>Whole-Genome Sequencing of the Giant Devil Catfish, Bagarius yarrelli.</title>
        <authorList>
            <person name="Jiang W."/>
            <person name="Lv Y."/>
            <person name="Cheng L."/>
            <person name="Yang K."/>
            <person name="Chao B."/>
            <person name="Wang X."/>
            <person name="Li Y."/>
            <person name="Pan X."/>
            <person name="You X."/>
            <person name="Zhang Y."/>
            <person name="Yang J."/>
            <person name="Li J."/>
            <person name="Zhang X."/>
            <person name="Liu S."/>
            <person name="Sun C."/>
            <person name="Yang J."/>
            <person name="Shi Q."/>
        </authorList>
    </citation>
    <scope>NUCLEOTIDE SEQUENCE [LARGE SCALE GENOMIC DNA]</scope>
    <source>
        <strain evidence="12">JWS20170419001</strain>
        <tissue evidence="12">Muscle</tissue>
    </source>
</reference>
<dbReference type="Pfam" id="PF01129">
    <property type="entry name" value="ART"/>
    <property type="match status" value="1"/>
</dbReference>
<protein>
    <recommendedName>
        <fullName evidence="11">NAD(P)(+)--arginine ADP-ribosyltransferase</fullName>
        <ecNumber evidence="11">2.4.2.31</ecNumber>
    </recommendedName>
    <alternativeName>
        <fullName evidence="11">Mono(ADP-ribosyl)transferase</fullName>
    </alternativeName>
</protein>
<keyword evidence="13" id="KW-1185">Reference proteome</keyword>
<evidence type="ECO:0000256" key="1">
    <source>
        <dbReference type="ARBA" id="ARBA00004613"/>
    </source>
</evidence>
<comment type="subcellular location">
    <subcellularLocation>
        <location evidence="1">Secreted</location>
    </subcellularLocation>
</comment>
<dbReference type="InterPro" id="IPR000768">
    <property type="entry name" value="ART"/>
</dbReference>
<dbReference type="PROSITE" id="PS51996">
    <property type="entry name" value="TR_MART"/>
    <property type="match status" value="1"/>
</dbReference>
<dbReference type="PANTHER" id="PTHR10339:SF25">
    <property type="entry name" value="SECRETED EXOENZYME S"/>
    <property type="match status" value="1"/>
</dbReference>
<evidence type="ECO:0000256" key="2">
    <source>
        <dbReference type="ARBA" id="ARBA00009558"/>
    </source>
</evidence>
<dbReference type="PROSITE" id="PS01291">
    <property type="entry name" value="ART"/>
    <property type="match status" value="1"/>
</dbReference>
<dbReference type="EMBL" id="VCAZ01000153">
    <property type="protein sequence ID" value="TSZ26367.1"/>
    <property type="molecule type" value="Genomic_DNA"/>
</dbReference>
<dbReference type="PRINTS" id="PR00970">
    <property type="entry name" value="RIBTRNSFRASE"/>
</dbReference>
<dbReference type="GO" id="GO:0016779">
    <property type="term" value="F:nucleotidyltransferase activity"/>
    <property type="evidence" value="ECO:0007669"/>
    <property type="project" value="UniProtKB-KW"/>
</dbReference>
<dbReference type="OrthoDB" id="423533at2759"/>
<dbReference type="InterPro" id="IPR050999">
    <property type="entry name" value="ADP-ribosyltransferase_ARG"/>
</dbReference>
<keyword evidence="6 11" id="KW-0808">Transferase</keyword>
<evidence type="ECO:0000256" key="4">
    <source>
        <dbReference type="ARBA" id="ARBA00022656"/>
    </source>
</evidence>
<comment type="catalytic activity">
    <reaction evidence="10 11">
        <text>L-arginyl-[protein] + NAD(+) = N(omega)-(ADP-D-ribosyl)-L-arginyl-[protein] + nicotinamide + H(+)</text>
        <dbReference type="Rhea" id="RHEA:19149"/>
        <dbReference type="Rhea" id="RHEA-COMP:10532"/>
        <dbReference type="Rhea" id="RHEA-COMP:15087"/>
        <dbReference type="ChEBI" id="CHEBI:15378"/>
        <dbReference type="ChEBI" id="CHEBI:17154"/>
        <dbReference type="ChEBI" id="CHEBI:29965"/>
        <dbReference type="ChEBI" id="CHEBI:57540"/>
        <dbReference type="ChEBI" id="CHEBI:142554"/>
        <dbReference type="EC" id="2.4.2.31"/>
    </reaction>
</comment>
<dbReference type="GO" id="GO:0005576">
    <property type="term" value="C:extracellular region"/>
    <property type="evidence" value="ECO:0007669"/>
    <property type="project" value="UniProtKB-SubCell"/>
</dbReference>
<evidence type="ECO:0000256" key="10">
    <source>
        <dbReference type="ARBA" id="ARBA00047597"/>
    </source>
</evidence>
<evidence type="ECO:0000256" key="6">
    <source>
        <dbReference type="ARBA" id="ARBA00022679"/>
    </source>
</evidence>
<keyword evidence="8 11" id="KW-0521">NADP</keyword>
<dbReference type="Gene3D" id="3.90.176.10">
    <property type="entry name" value="Toxin ADP-ribosyltransferase, Chain A, domain 1"/>
    <property type="match status" value="1"/>
</dbReference>
<dbReference type="GO" id="GO:0003950">
    <property type="term" value="F:NAD+ poly-ADP-ribosyltransferase activity"/>
    <property type="evidence" value="ECO:0007669"/>
    <property type="project" value="TreeGrafter"/>
</dbReference>
<dbReference type="PANTHER" id="PTHR10339">
    <property type="entry name" value="ADP-RIBOSYLTRANSFERASE"/>
    <property type="match status" value="1"/>
</dbReference>
<gene>
    <name evidence="12" type="ORF">Baya_14191</name>
</gene>
<dbReference type="GO" id="GO:0090729">
    <property type="term" value="F:toxin activity"/>
    <property type="evidence" value="ECO:0007669"/>
    <property type="project" value="UniProtKB-KW"/>
</dbReference>
<dbReference type="GO" id="GO:0106274">
    <property type="term" value="F:NAD+-protein-arginine ADP-ribosyltransferase activity"/>
    <property type="evidence" value="ECO:0007669"/>
    <property type="project" value="UniProtKB-EC"/>
</dbReference>
<sequence length="252" mass="29015">MKQSFHTITNNIAIAFTIASSVLCTVKLHMTSKSVLPLDMALNSVDDQYKDCVSETNETIYRTILKNELNKNKKFADVWERYSKDDDLTKLIKAYTIVDFHAELNNAVRTNRKTYTKKFNFKVAHFFLTLAIQKYQVKDCVEVLRRSKNMFKKNVLGKEMRFGLFASSSRRPDLVQFGNISCFKIQTCLGADISEVSLYSGEKEVLIPPYEKFKIINVSQNHMNCSVLYTLQSTGSFSNMKCELVKKNQKTM</sequence>
<comment type="caution">
    <text evidence="12">The sequence shown here is derived from an EMBL/GenBank/DDBJ whole genome shotgun (WGS) entry which is preliminary data.</text>
</comment>
<keyword evidence="7" id="KW-0548">Nucleotidyltransferase</keyword>
<evidence type="ECO:0000256" key="3">
    <source>
        <dbReference type="ARBA" id="ARBA00022525"/>
    </source>
</evidence>
<evidence type="ECO:0000256" key="9">
    <source>
        <dbReference type="ARBA" id="ARBA00023026"/>
    </source>
</evidence>
<evidence type="ECO:0000313" key="12">
    <source>
        <dbReference type="EMBL" id="TSZ26367.1"/>
    </source>
</evidence>
<accession>A0A556V842</accession>
<keyword evidence="5 11" id="KW-0328">Glycosyltransferase</keyword>
<proteinExistence type="inferred from homology"/>
<keyword evidence="9" id="KW-0843">Virulence</keyword>
<dbReference type="EC" id="2.4.2.31" evidence="11"/>
<evidence type="ECO:0000313" key="13">
    <source>
        <dbReference type="Proteomes" id="UP000319801"/>
    </source>
</evidence>
<dbReference type="SUPFAM" id="SSF56399">
    <property type="entry name" value="ADP-ribosylation"/>
    <property type="match status" value="1"/>
</dbReference>
<keyword evidence="4" id="KW-0800">Toxin</keyword>
<dbReference type="Proteomes" id="UP000319801">
    <property type="component" value="Unassembled WGS sequence"/>
</dbReference>
<evidence type="ECO:0000256" key="5">
    <source>
        <dbReference type="ARBA" id="ARBA00022676"/>
    </source>
</evidence>
<evidence type="ECO:0000256" key="7">
    <source>
        <dbReference type="ARBA" id="ARBA00022695"/>
    </source>
</evidence>
<organism evidence="12 13">
    <name type="scientific">Bagarius yarrelli</name>
    <name type="common">Goonch</name>
    <name type="synonym">Bagrus yarrelli</name>
    <dbReference type="NCBI Taxonomy" id="175774"/>
    <lineage>
        <taxon>Eukaryota</taxon>
        <taxon>Metazoa</taxon>
        <taxon>Chordata</taxon>
        <taxon>Craniata</taxon>
        <taxon>Vertebrata</taxon>
        <taxon>Euteleostomi</taxon>
        <taxon>Actinopterygii</taxon>
        <taxon>Neopterygii</taxon>
        <taxon>Teleostei</taxon>
        <taxon>Ostariophysi</taxon>
        <taxon>Siluriformes</taxon>
        <taxon>Sisoridae</taxon>
        <taxon>Sisorinae</taxon>
        <taxon>Bagarius</taxon>
    </lineage>
</organism>
<keyword evidence="3" id="KW-0964">Secreted</keyword>
<comment type="similarity">
    <text evidence="2 11">Belongs to the Arg-specific ADP-ribosyltransferase family.</text>
</comment>
<name>A0A556V842_BAGYA</name>
<evidence type="ECO:0000256" key="11">
    <source>
        <dbReference type="RuleBase" id="RU361228"/>
    </source>
</evidence>